<sequence>LHPQGERVQTMGRLQRNRDRELLLRLGKSKLEADSLLENQSQRYVNLWSPATVPRGPDGYRGHRLYGAVGGFSGGYYAFGNTVIEKPQKVLRWLRMMETIMNDENLLINISMGKENLHWEWRDSELGPEPVGKEPFGTMSYKRNAEGLGWSLWHQEYGYLVQVPMKEYIVKRYFPPGKIEFRKKFTPSEWGDECLFGDTESNAPNHISSLIKRMNLYQQTKLTEFIVGDLDISEWDNYVHEYNMLGGDDILIGMKQYYKET</sequence>
<feature type="non-terminal residue" evidence="1">
    <location>
        <position position="1"/>
    </location>
</feature>
<dbReference type="EMBL" id="UINC01178416">
    <property type="protein sequence ID" value="SVD86556.1"/>
    <property type="molecule type" value="Genomic_DNA"/>
</dbReference>
<organism evidence="1">
    <name type="scientific">marine metagenome</name>
    <dbReference type="NCBI Taxonomy" id="408172"/>
    <lineage>
        <taxon>unclassified sequences</taxon>
        <taxon>metagenomes</taxon>
        <taxon>ecological metagenomes</taxon>
    </lineage>
</organism>
<proteinExistence type="predicted"/>
<dbReference type="Gene3D" id="3.40.190.10">
    <property type="entry name" value="Periplasmic binding protein-like II"/>
    <property type="match status" value="2"/>
</dbReference>
<accession>A0A382YTF0</accession>
<gene>
    <name evidence="1" type="ORF">METZ01_LOCUS439410</name>
</gene>
<name>A0A382YTF0_9ZZZZ</name>
<evidence type="ECO:0000313" key="1">
    <source>
        <dbReference type="EMBL" id="SVD86556.1"/>
    </source>
</evidence>
<reference evidence="1" key="1">
    <citation type="submission" date="2018-05" db="EMBL/GenBank/DDBJ databases">
        <authorList>
            <person name="Lanie J.A."/>
            <person name="Ng W.-L."/>
            <person name="Kazmierczak K.M."/>
            <person name="Andrzejewski T.M."/>
            <person name="Davidsen T.M."/>
            <person name="Wayne K.J."/>
            <person name="Tettelin H."/>
            <person name="Glass J.I."/>
            <person name="Rusch D."/>
            <person name="Podicherti R."/>
            <person name="Tsui H.-C.T."/>
            <person name="Winkler M.E."/>
        </authorList>
    </citation>
    <scope>NUCLEOTIDE SEQUENCE</scope>
</reference>
<feature type="non-terminal residue" evidence="1">
    <location>
        <position position="261"/>
    </location>
</feature>
<protein>
    <submittedName>
        <fullName evidence="1">Uncharacterized protein</fullName>
    </submittedName>
</protein>
<dbReference type="AlphaFoldDB" id="A0A382YTF0"/>
<dbReference type="SUPFAM" id="SSF53850">
    <property type="entry name" value="Periplasmic binding protein-like II"/>
    <property type="match status" value="1"/>
</dbReference>